<dbReference type="InterPro" id="IPR002509">
    <property type="entry name" value="NODB_dom"/>
</dbReference>
<dbReference type="RefSeq" id="WP_091301131.1">
    <property type="nucleotide sequence ID" value="NZ_FOCE01000005.1"/>
</dbReference>
<dbReference type="InterPro" id="IPR011330">
    <property type="entry name" value="Glyco_hydro/deAcase_b/a-brl"/>
</dbReference>
<accession>A0A1H8GNY9</accession>
<dbReference type="PROSITE" id="PS51677">
    <property type="entry name" value="NODB"/>
    <property type="match status" value="1"/>
</dbReference>
<name>A0A1H8GNY9_9RHOB</name>
<dbReference type="PANTHER" id="PTHR47561:SF1">
    <property type="entry name" value="POLYSACCHARIDE DEACETYLASE FAMILY PROTEIN (AFU_ORTHOLOGUE AFUA_6G05030)"/>
    <property type="match status" value="1"/>
</dbReference>
<keyword evidence="7" id="KW-1185">Reference proteome</keyword>
<evidence type="ECO:0000313" key="6">
    <source>
        <dbReference type="EMBL" id="SEN45831.1"/>
    </source>
</evidence>
<dbReference type="OrthoDB" id="9784220at2"/>
<dbReference type="STRING" id="933059.SAMN04488103_105127"/>
<dbReference type="SUPFAM" id="SSF88713">
    <property type="entry name" value="Glycoside hydrolase/deacetylase"/>
    <property type="match status" value="1"/>
</dbReference>
<dbReference type="Pfam" id="PF01522">
    <property type="entry name" value="Polysacc_deac_1"/>
    <property type="match status" value="1"/>
</dbReference>
<evidence type="ECO:0000256" key="4">
    <source>
        <dbReference type="ARBA" id="ARBA00032976"/>
    </source>
</evidence>
<feature type="domain" description="NodB homology" evidence="5">
    <location>
        <begin position="33"/>
        <end position="254"/>
    </location>
</feature>
<dbReference type="GO" id="GO:0005975">
    <property type="term" value="P:carbohydrate metabolic process"/>
    <property type="evidence" value="ECO:0007669"/>
    <property type="project" value="InterPro"/>
</dbReference>
<organism evidence="6 7">
    <name type="scientific">Gemmobacter aquatilis</name>
    <dbReference type="NCBI Taxonomy" id="933059"/>
    <lineage>
        <taxon>Bacteria</taxon>
        <taxon>Pseudomonadati</taxon>
        <taxon>Pseudomonadota</taxon>
        <taxon>Alphaproteobacteria</taxon>
        <taxon>Rhodobacterales</taxon>
        <taxon>Paracoccaceae</taxon>
        <taxon>Gemmobacter</taxon>
    </lineage>
</organism>
<reference evidence="6 7" key="1">
    <citation type="submission" date="2016-10" db="EMBL/GenBank/DDBJ databases">
        <authorList>
            <person name="de Groot N.N."/>
        </authorList>
    </citation>
    <scope>NUCLEOTIDE SEQUENCE [LARGE SCALE GENOMIC DNA]</scope>
    <source>
        <strain evidence="6 7">DSM 3857</strain>
    </source>
</reference>
<evidence type="ECO:0000256" key="1">
    <source>
        <dbReference type="ARBA" id="ARBA00003236"/>
    </source>
</evidence>
<dbReference type="GO" id="GO:0016810">
    <property type="term" value="F:hydrolase activity, acting on carbon-nitrogen (but not peptide) bonds"/>
    <property type="evidence" value="ECO:0007669"/>
    <property type="project" value="InterPro"/>
</dbReference>
<evidence type="ECO:0000256" key="3">
    <source>
        <dbReference type="ARBA" id="ARBA00020071"/>
    </source>
</evidence>
<sequence>MEWPNGAGFAAAITFDMDADSLIHAADPAGWQRPYPISMGQYGPTVAIPRILETYRRLGLRQTFFIPGWCVKTYPRAVEEILEGGHEIGCHGWIHENPAARSLAEQGEDLDRAIEALAAFSGTRPRGYRAPVYQLTNDTPGLLADRGFAYDSSMMADDDPYALDLGGRSLIEIPPHWGIDDWPPFAHYAEIGYMMPVRGPTEGLAPFFEEFAAAKADAGLWHAVWHPFLTGRRARWQVVERWLETALTEGAWFATLGEIADHAETLRRAGRLRSIAFPTYAERQE</sequence>
<dbReference type="AlphaFoldDB" id="A0A1H8GNY9"/>
<comment type="similarity">
    <text evidence="2">Belongs to the polysaccharide deacetylase family.</text>
</comment>
<protein>
    <recommendedName>
        <fullName evidence="3">Chitooligosaccharide deacetylase</fullName>
    </recommendedName>
    <alternativeName>
        <fullName evidence="4">Nodulation protein B</fullName>
    </alternativeName>
</protein>
<evidence type="ECO:0000256" key="2">
    <source>
        <dbReference type="ARBA" id="ARBA00010973"/>
    </source>
</evidence>
<dbReference type="EMBL" id="FOCE01000005">
    <property type="protein sequence ID" value="SEN45831.1"/>
    <property type="molecule type" value="Genomic_DNA"/>
</dbReference>
<dbReference type="PANTHER" id="PTHR47561">
    <property type="entry name" value="POLYSACCHARIDE DEACETYLASE FAMILY PROTEIN (AFU_ORTHOLOGUE AFUA_6G05030)"/>
    <property type="match status" value="1"/>
</dbReference>
<dbReference type="InterPro" id="IPR037950">
    <property type="entry name" value="PgdA-like"/>
</dbReference>
<evidence type="ECO:0000259" key="5">
    <source>
        <dbReference type="PROSITE" id="PS51677"/>
    </source>
</evidence>
<dbReference type="CDD" id="cd10938">
    <property type="entry name" value="CE4_HpPgdA_like"/>
    <property type="match status" value="1"/>
</dbReference>
<dbReference type="Gene3D" id="3.20.20.370">
    <property type="entry name" value="Glycoside hydrolase/deacetylase"/>
    <property type="match status" value="1"/>
</dbReference>
<comment type="function">
    <text evidence="1">Is involved in generating a small heat-stable compound (Nod), an acylated oligomer of N-acetylglucosamine, that stimulates mitosis in various plant protoplasts.</text>
</comment>
<evidence type="ECO:0000313" key="7">
    <source>
        <dbReference type="Proteomes" id="UP000198761"/>
    </source>
</evidence>
<dbReference type="Proteomes" id="UP000198761">
    <property type="component" value="Unassembled WGS sequence"/>
</dbReference>
<gene>
    <name evidence="6" type="ORF">SAMN04488103_105127</name>
</gene>
<proteinExistence type="inferred from homology"/>